<name>A0A840CC29_9RHOB</name>
<organism evidence="1 2">
    <name type="scientific">Actibacterium naphthalenivorans</name>
    <dbReference type="NCBI Taxonomy" id="1614693"/>
    <lineage>
        <taxon>Bacteria</taxon>
        <taxon>Pseudomonadati</taxon>
        <taxon>Pseudomonadota</taxon>
        <taxon>Alphaproteobacteria</taxon>
        <taxon>Rhodobacterales</taxon>
        <taxon>Roseobacteraceae</taxon>
        <taxon>Actibacterium</taxon>
    </lineage>
</organism>
<protein>
    <submittedName>
        <fullName evidence="1">SlyX protein</fullName>
    </submittedName>
</protein>
<dbReference type="InterPro" id="IPR007236">
    <property type="entry name" value="SlyX"/>
</dbReference>
<reference evidence="1" key="1">
    <citation type="submission" date="2020-08" db="EMBL/GenBank/DDBJ databases">
        <title>Genomic Encyclopedia of Type Strains, Phase IV (KMG-IV): sequencing the most valuable type-strain genomes for metagenomic binning, comparative biology and taxonomic classification.</title>
        <authorList>
            <person name="Goeker M."/>
        </authorList>
    </citation>
    <scope>NUCLEOTIDE SEQUENCE [LARGE SCALE GENOMIC DNA]</scope>
    <source>
        <strain evidence="1">DSM 105040</strain>
    </source>
</reference>
<comment type="caution">
    <text evidence="1">The sequence shown here is derived from an EMBL/GenBank/DDBJ whole genome shotgun (WGS) entry which is preliminary data.</text>
</comment>
<sequence length="69" mass="7757">MSDDRLTLLEERIAHLTAAVDDLSDVVAAQATEIALLTNRVRMLMQREAEREFDQGGTVPLADQKPPHW</sequence>
<dbReference type="EMBL" id="JACIEQ010000001">
    <property type="protein sequence ID" value="MBB4021108.1"/>
    <property type="molecule type" value="Genomic_DNA"/>
</dbReference>
<evidence type="ECO:0000313" key="2">
    <source>
        <dbReference type="Proteomes" id="UP000585681"/>
    </source>
</evidence>
<dbReference type="Pfam" id="PF04102">
    <property type="entry name" value="SlyX"/>
    <property type="match status" value="1"/>
</dbReference>
<dbReference type="AlphaFoldDB" id="A0A840CC29"/>
<evidence type="ECO:0000313" key="1">
    <source>
        <dbReference type="EMBL" id="MBB4021108.1"/>
    </source>
</evidence>
<accession>A0A840CC29</accession>
<proteinExistence type="predicted"/>
<keyword evidence="2" id="KW-1185">Reference proteome</keyword>
<gene>
    <name evidence="1" type="ORF">GGR17_000899</name>
</gene>
<dbReference type="RefSeq" id="WP_037209244.1">
    <property type="nucleotide sequence ID" value="NZ_JACIEQ010000001.1"/>
</dbReference>
<dbReference type="Proteomes" id="UP000585681">
    <property type="component" value="Unassembled WGS sequence"/>
</dbReference>